<keyword evidence="2" id="KW-0238">DNA-binding</keyword>
<keyword evidence="6" id="KW-1185">Reference proteome</keyword>
<keyword evidence="3" id="KW-0804">Transcription</keyword>
<dbReference type="RefSeq" id="WP_307151990.1">
    <property type="nucleotide sequence ID" value="NZ_JAUSTU010000030.1"/>
</dbReference>
<dbReference type="InterPro" id="IPR036388">
    <property type="entry name" value="WH-like_DNA-bd_sf"/>
</dbReference>
<evidence type="ECO:0000256" key="2">
    <source>
        <dbReference type="ARBA" id="ARBA00023125"/>
    </source>
</evidence>
<dbReference type="EMBL" id="JAUSTU010000030">
    <property type="protein sequence ID" value="MDQ0157536.1"/>
    <property type="molecule type" value="Genomic_DNA"/>
</dbReference>
<organism evidence="5 6">
    <name type="scientific">Anoxybacillus andreesenii</name>
    <dbReference type="NCBI Taxonomy" id="1325932"/>
    <lineage>
        <taxon>Bacteria</taxon>
        <taxon>Bacillati</taxon>
        <taxon>Bacillota</taxon>
        <taxon>Bacilli</taxon>
        <taxon>Bacillales</taxon>
        <taxon>Anoxybacillaceae</taxon>
        <taxon>Anoxybacillus</taxon>
    </lineage>
</organism>
<dbReference type="Proteomes" id="UP001231362">
    <property type="component" value="Unassembled WGS sequence"/>
</dbReference>
<sequence length="231" mass="26826">MKPRTSELIRKKIIKSILEGEYQIDEPLLPERELANLFHVGRPTVREALQSLESDGWITARKGMPAIVNNYWMQGNLMTIVNILQCYEDIPDIFIEYMLELRISLTPTYIMEAVRHAPVKVIALFADLENLQDHAEAYAVFDWELQLKLASLSPNPIYLFILNSFSDIYVPMAKKYFDVLDHRKASRHYYDELLAAVLKGDLLATEQLTKDMMKKSLQLWKKKCDEEESGK</sequence>
<dbReference type="Gene3D" id="1.10.10.10">
    <property type="entry name" value="Winged helix-like DNA-binding domain superfamily/Winged helix DNA-binding domain"/>
    <property type="match status" value="1"/>
</dbReference>
<name>A0ABT9V9A2_9BACL</name>
<dbReference type="PROSITE" id="PS50949">
    <property type="entry name" value="HTH_GNTR"/>
    <property type="match status" value="1"/>
</dbReference>
<evidence type="ECO:0000313" key="6">
    <source>
        <dbReference type="Proteomes" id="UP001231362"/>
    </source>
</evidence>
<evidence type="ECO:0000259" key="4">
    <source>
        <dbReference type="PROSITE" id="PS50949"/>
    </source>
</evidence>
<evidence type="ECO:0000313" key="5">
    <source>
        <dbReference type="EMBL" id="MDQ0157536.1"/>
    </source>
</evidence>
<dbReference type="SUPFAM" id="SSF46785">
    <property type="entry name" value="Winged helix' DNA-binding domain"/>
    <property type="match status" value="1"/>
</dbReference>
<keyword evidence="1" id="KW-0805">Transcription regulation</keyword>
<dbReference type="PANTHER" id="PTHR43537">
    <property type="entry name" value="TRANSCRIPTIONAL REGULATOR, GNTR FAMILY"/>
    <property type="match status" value="1"/>
</dbReference>
<comment type="caution">
    <text evidence="5">The sequence shown here is derived from an EMBL/GenBank/DDBJ whole genome shotgun (WGS) entry which is preliminary data.</text>
</comment>
<dbReference type="SUPFAM" id="SSF48008">
    <property type="entry name" value="GntR ligand-binding domain-like"/>
    <property type="match status" value="1"/>
</dbReference>
<protein>
    <submittedName>
        <fullName evidence="5">GntR family negative regulator for fad regulon and positive regulator of fabA</fullName>
    </submittedName>
</protein>
<gene>
    <name evidence="5" type="ORF">J2S07_003880</name>
</gene>
<dbReference type="InterPro" id="IPR036390">
    <property type="entry name" value="WH_DNA-bd_sf"/>
</dbReference>
<dbReference type="InterPro" id="IPR000524">
    <property type="entry name" value="Tscrpt_reg_HTH_GntR"/>
</dbReference>
<evidence type="ECO:0000256" key="1">
    <source>
        <dbReference type="ARBA" id="ARBA00023015"/>
    </source>
</evidence>
<dbReference type="SMART" id="SM00345">
    <property type="entry name" value="HTH_GNTR"/>
    <property type="match status" value="1"/>
</dbReference>
<accession>A0ABT9V9A2</accession>
<dbReference type="Gene3D" id="1.20.120.530">
    <property type="entry name" value="GntR ligand-binding domain-like"/>
    <property type="match status" value="1"/>
</dbReference>
<dbReference type="InterPro" id="IPR008920">
    <property type="entry name" value="TF_FadR/GntR_C"/>
</dbReference>
<feature type="domain" description="HTH gntR-type" evidence="4">
    <location>
        <begin position="3"/>
        <end position="71"/>
    </location>
</feature>
<evidence type="ECO:0000256" key="3">
    <source>
        <dbReference type="ARBA" id="ARBA00023163"/>
    </source>
</evidence>
<dbReference type="Pfam" id="PF00392">
    <property type="entry name" value="GntR"/>
    <property type="match status" value="1"/>
</dbReference>
<dbReference type="InterPro" id="IPR028374">
    <property type="entry name" value="FadR_C"/>
</dbReference>
<dbReference type="Pfam" id="PF07840">
    <property type="entry name" value="FadR_C"/>
    <property type="match status" value="1"/>
</dbReference>
<dbReference type="PANTHER" id="PTHR43537:SF52">
    <property type="entry name" value="FATTY ACID METABOLISM REGULATOR PROTEIN"/>
    <property type="match status" value="1"/>
</dbReference>
<dbReference type="PRINTS" id="PR00035">
    <property type="entry name" value="HTHGNTR"/>
</dbReference>
<dbReference type="CDD" id="cd07377">
    <property type="entry name" value="WHTH_GntR"/>
    <property type="match status" value="1"/>
</dbReference>
<reference evidence="5 6" key="1">
    <citation type="submission" date="2023-07" db="EMBL/GenBank/DDBJ databases">
        <title>Genomic Encyclopedia of Type Strains, Phase IV (KMG-IV): sequencing the most valuable type-strain genomes for metagenomic binning, comparative biology and taxonomic classification.</title>
        <authorList>
            <person name="Goeker M."/>
        </authorList>
    </citation>
    <scope>NUCLEOTIDE SEQUENCE [LARGE SCALE GENOMIC DNA]</scope>
    <source>
        <strain evidence="5 6">DSM 23948</strain>
    </source>
</reference>
<proteinExistence type="predicted"/>